<organism evidence="3 4">
    <name type="scientific">Lactuca sativa</name>
    <name type="common">Garden lettuce</name>
    <dbReference type="NCBI Taxonomy" id="4236"/>
    <lineage>
        <taxon>Eukaryota</taxon>
        <taxon>Viridiplantae</taxon>
        <taxon>Streptophyta</taxon>
        <taxon>Embryophyta</taxon>
        <taxon>Tracheophyta</taxon>
        <taxon>Spermatophyta</taxon>
        <taxon>Magnoliopsida</taxon>
        <taxon>eudicotyledons</taxon>
        <taxon>Gunneridae</taxon>
        <taxon>Pentapetalae</taxon>
        <taxon>asterids</taxon>
        <taxon>campanulids</taxon>
        <taxon>Asterales</taxon>
        <taxon>Asteraceae</taxon>
        <taxon>Cichorioideae</taxon>
        <taxon>Cichorieae</taxon>
        <taxon>Lactucinae</taxon>
        <taxon>Lactuca</taxon>
    </lineage>
</organism>
<feature type="transmembrane region" description="Helical" evidence="1">
    <location>
        <begin position="6"/>
        <end position="28"/>
    </location>
</feature>
<dbReference type="InterPro" id="IPR024752">
    <property type="entry name" value="Myb/SANT-like_dom"/>
</dbReference>
<sequence>MDACYLLITCMLSKMYFFMLSIHGSLIYDDMYVIMIKEEQVRKKEQMKWIDWMDYCFIQAMLTQQEKGLRIRGSFIPQAYTNMVEEINQKFGKSFSQWYDIFRGTSLSSFSWNS</sequence>
<name>A0A9R1UKD1_LACSA</name>
<dbReference type="EMBL" id="NBSK02000009">
    <property type="protein sequence ID" value="KAJ0188911.1"/>
    <property type="molecule type" value="Genomic_DNA"/>
</dbReference>
<keyword evidence="1" id="KW-1133">Transmembrane helix</keyword>
<dbReference type="AlphaFoldDB" id="A0A9R1UKD1"/>
<comment type="caution">
    <text evidence="3">The sequence shown here is derived from an EMBL/GenBank/DDBJ whole genome shotgun (WGS) entry which is preliminary data.</text>
</comment>
<protein>
    <recommendedName>
        <fullName evidence="2">Myb/SANT-like domain-containing protein</fullName>
    </recommendedName>
</protein>
<keyword evidence="1" id="KW-0812">Transmembrane</keyword>
<dbReference type="PANTHER" id="PTHR46929">
    <property type="entry name" value="EXPRESSED PROTEIN"/>
    <property type="match status" value="1"/>
</dbReference>
<accession>A0A9R1UKD1</accession>
<dbReference type="Proteomes" id="UP000235145">
    <property type="component" value="Unassembled WGS sequence"/>
</dbReference>
<dbReference type="PANTHER" id="PTHR46929:SF4">
    <property type="entry name" value="MYB_SANT-LIKE DOMAIN-CONTAINING PROTEIN"/>
    <property type="match status" value="1"/>
</dbReference>
<gene>
    <name evidence="3" type="ORF">LSAT_V11C900489340</name>
</gene>
<feature type="domain" description="Myb/SANT-like" evidence="2">
    <location>
        <begin position="48"/>
        <end position="96"/>
    </location>
</feature>
<reference evidence="3 4" key="1">
    <citation type="journal article" date="2017" name="Nat. Commun.">
        <title>Genome assembly with in vitro proximity ligation data and whole-genome triplication in lettuce.</title>
        <authorList>
            <person name="Reyes-Chin-Wo S."/>
            <person name="Wang Z."/>
            <person name="Yang X."/>
            <person name="Kozik A."/>
            <person name="Arikit S."/>
            <person name="Song C."/>
            <person name="Xia L."/>
            <person name="Froenicke L."/>
            <person name="Lavelle D.O."/>
            <person name="Truco M.J."/>
            <person name="Xia R."/>
            <person name="Zhu S."/>
            <person name="Xu C."/>
            <person name="Xu H."/>
            <person name="Xu X."/>
            <person name="Cox K."/>
            <person name="Korf I."/>
            <person name="Meyers B.C."/>
            <person name="Michelmore R.W."/>
        </authorList>
    </citation>
    <scope>NUCLEOTIDE SEQUENCE [LARGE SCALE GENOMIC DNA]</scope>
    <source>
        <strain evidence="4">cv. Salinas</strain>
        <tissue evidence="3">Seedlings</tissue>
    </source>
</reference>
<evidence type="ECO:0000313" key="4">
    <source>
        <dbReference type="Proteomes" id="UP000235145"/>
    </source>
</evidence>
<keyword evidence="1" id="KW-0472">Membrane</keyword>
<evidence type="ECO:0000313" key="3">
    <source>
        <dbReference type="EMBL" id="KAJ0188911.1"/>
    </source>
</evidence>
<evidence type="ECO:0000259" key="2">
    <source>
        <dbReference type="Pfam" id="PF12776"/>
    </source>
</evidence>
<dbReference type="Pfam" id="PF12776">
    <property type="entry name" value="Myb_DNA-bind_3"/>
    <property type="match status" value="1"/>
</dbReference>
<keyword evidence="4" id="KW-1185">Reference proteome</keyword>
<evidence type="ECO:0000256" key="1">
    <source>
        <dbReference type="SAM" id="Phobius"/>
    </source>
</evidence>
<proteinExistence type="predicted"/>